<gene>
    <name evidence="4" type="ORF">STAS_14996</name>
</gene>
<dbReference type="OrthoDB" id="439808at2759"/>
<dbReference type="PANTHER" id="PTHR48025:SF3">
    <property type="entry name" value="31 KDA RIBONUCLEOPROTEIN, CHLOROPLASTIC-RELATED"/>
    <property type="match status" value="1"/>
</dbReference>
<dbReference type="GO" id="GO:0009535">
    <property type="term" value="C:chloroplast thylakoid membrane"/>
    <property type="evidence" value="ECO:0007669"/>
    <property type="project" value="TreeGrafter"/>
</dbReference>
<organism evidence="4 5">
    <name type="scientific">Striga asiatica</name>
    <name type="common">Asiatic witchweed</name>
    <name type="synonym">Buchnera asiatica</name>
    <dbReference type="NCBI Taxonomy" id="4170"/>
    <lineage>
        <taxon>Eukaryota</taxon>
        <taxon>Viridiplantae</taxon>
        <taxon>Streptophyta</taxon>
        <taxon>Embryophyta</taxon>
        <taxon>Tracheophyta</taxon>
        <taxon>Spermatophyta</taxon>
        <taxon>Magnoliopsida</taxon>
        <taxon>eudicotyledons</taxon>
        <taxon>Gunneridae</taxon>
        <taxon>Pentapetalae</taxon>
        <taxon>asterids</taxon>
        <taxon>lamiids</taxon>
        <taxon>Lamiales</taxon>
        <taxon>Orobanchaceae</taxon>
        <taxon>Buchnereae</taxon>
        <taxon>Striga</taxon>
    </lineage>
</organism>
<dbReference type="InterPro" id="IPR035979">
    <property type="entry name" value="RBD_domain_sf"/>
</dbReference>
<dbReference type="Proteomes" id="UP000325081">
    <property type="component" value="Unassembled WGS sequence"/>
</dbReference>
<evidence type="ECO:0000256" key="2">
    <source>
        <dbReference type="PROSITE-ProRule" id="PRU00176"/>
    </source>
</evidence>
<dbReference type="InterPro" id="IPR050502">
    <property type="entry name" value="Euk_RNA-bind_prot"/>
</dbReference>
<comment type="caution">
    <text evidence="4">The sequence shown here is derived from an EMBL/GenBank/DDBJ whole genome shotgun (WGS) entry which is preliminary data.</text>
</comment>
<dbReference type="PROSITE" id="PS50102">
    <property type="entry name" value="RRM"/>
    <property type="match status" value="1"/>
</dbReference>
<evidence type="ECO:0000313" key="5">
    <source>
        <dbReference type="Proteomes" id="UP000325081"/>
    </source>
</evidence>
<accession>A0A5A7Q281</accession>
<evidence type="ECO:0000259" key="3">
    <source>
        <dbReference type="PROSITE" id="PS50102"/>
    </source>
</evidence>
<dbReference type="InterPro" id="IPR000504">
    <property type="entry name" value="RRM_dom"/>
</dbReference>
<evidence type="ECO:0000313" key="4">
    <source>
        <dbReference type="EMBL" id="GER38467.1"/>
    </source>
</evidence>
<sequence length="198" mass="21593">MSFAVKILANPTPAQAPSVFAIYRASYSSPCLSIPFKPIRFNLSCSHPSFLCLKKKEPLVRVSVVAAENEENDPVALEEHEEGFDGKLNWDSSESEAEGGESVGYAKPNEVGGLYVGWLPYTVTSENLAQMFEEAGVVETAEVIYYKDTGQSRGFGFLTMSTLEEAVRAVEMFDGKVIGGRSLRVNRAQPLGSNSKPE</sequence>
<keyword evidence="5" id="KW-1185">Reference proteome</keyword>
<dbReference type="EMBL" id="BKCP01005516">
    <property type="protein sequence ID" value="GER38467.1"/>
    <property type="molecule type" value="Genomic_DNA"/>
</dbReference>
<dbReference type="GO" id="GO:0003729">
    <property type="term" value="F:mRNA binding"/>
    <property type="evidence" value="ECO:0007669"/>
    <property type="project" value="TreeGrafter"/>
</dbReference>
<dbReference type="SMART" id="SM00360">
    <property type="entry name" value="RRM"/>
    <property type="match status" value="1"/>
</dbReference>
<name>A0A5A7Q281_STRAF</name>
<reference evidence="5" key="1">
    <citation type="journal article" date="2019" name="Curr. Biol.">
        <title>Genome Sequence of Striga asiatica Provides Insight into the Evolution of Plant Parasitism.</title>
        <authorList>
            <person name="Yoshida S."/>
            <person name="Kim S."/>
            <person name="Wafula E.K."/>
            <person name="Tanskanen J."/>
            <person name="Kim Y.M."/>
            <person name="Honaas L."/>
            <person name="Yang Z."/>
            <person name="Spallek T."/>
            <person name="Conn C.E."/>
            <person name="Ichihashi Y."/>
            <person name="Cheong K."/>
            <person name="Cui S."/>
            <person name="Der J.P."/>
            <person name="Gundlach H."/>
            <person name="Jiao Y."/>
            <person name="Hori C."/>
            <person name="Ishida J.K."/>
            <person name="Kasahara H."/>
            <person name="Kiba T."/>
            <person name="Kim M.S."/>
            <person name="Koo N."/>
            <person name="Laohavisit A."/>
            <person name="Lee Y.H."/>
            <person name="Lumba S."/>
            <person name="McCourt P."/>
            <person name="Mortimer J.C."/>
            <person name="Mutuku J.M."/>
            <person name="Nomura T."/>
            <person name="Sasaki-Sekimoto Y."/>
            <person name="Seto Y."/>
            <person name="Wang Y."/>
            <person name="Wakatake T."/>
            <person name="Sakakibara H."/>
            <person name="Demura T."/>
            <person name="Yamaguchi S."/>
            <person name="Yoneyama K."/>
            <person name="Manabe R.I."/>
            <person name="Nelson D.C."/>
            <person name="Schulman A.H."/>
            <person name="Timko M.P."/>
            <person name="dePamphilis C.W."/>
            <person name="Choi D."/>
            <person name="Shirasu K."/>
        </authorList>
    </citation>
    <scope>NUCLEOTIDE SEQUENCE [LARGE SCALE GENOMIC DNA]</scope>
    <source>
        <strain evidence="5">cv. UVA1</strain>
    </source>
</reference>
<dbReference type="SUPFAM" id="SSF54928">
    <property type="entry name" value="RNA-binding domain, RBD"/>
    <property type="match status" value="1"/>
</dbReference>
<dbReference type="AlphaFoldDB" id="A0A5A7Q281"/>
<keyword evidence="1 2" id="KW-0694">RNA-binding</keyword>
<evidence type="ECO:0000256" key="1">
    <source>
        <dbReference type="ARBA" id="ARBA00022884"/>
    </source>
</evidence>
<proteinExistence type="predicted"/>
<dbReference type="Pfam" id="PF00076">
    <property type="entry name" value="RRM_1"/>
    <property type="match status" value="1"/>
</dbReference>
<dbReference type="InterPro" id="IPR012677">
    <property type="entry name" value="Nucleotide-bd_a/b_plait_sf"/>
</dbReference>
<protein>
    <submittedName>
        <fullName evidence="4">Chloroplast RNA binding protein</fullName>
    </submittedName>
</protein>
<dbReference type="GO" id="GO:1901259">
    <property type="term" value="P:chloroplast rRNA processing"/>
    <property type="evidence" value="ECO:0007669"/>
    <property type="project" value="TreeGrafter"/>
</dbReference>
<feature type="domain" description="RRM" evidence="3">
    <location>
        <begin position="112"/>
        <end position="190"/>
    </location>
</feature>
<dbReference type="PANTHER" id="PTHR48025">
    <property type="entry name" value="OS02G0815200 PROTEIN"/>
    <property type="match status" value="1"/>
</dbReference>
<dbReference type="Gene3D" id="3.30.70.330">
    <property type="match status" value="1"/>
</dbReference>